<sequence>MVVNASSEGRSLMDFPRSIKECIDWLIHIHHSDNGTHYFATVLRTELSAMGLRGVNIENDVKKLLEGLNEFIGYNGYNHHSPIKGTGIGNKEDPHFSSLSDEHITRLTTLAQSALSEHNSSAQKTISCSPRLLNLLKSRVSSRYNNYKNVNKFNRTLDNLTKHLNPSEETTLRSVPVGPGTQSLFKYISGIYSGYVSVYRNGADWSEICNKRFKGGTNTCCDPPCSECGCSSDSPWTMCCYNCPRRICGRVFLALFPVLLVAFFKLYHSIKGLNTGTSRRGRRLRKHNELLQQFGYDDTDVLMTLDTISVSLRRYHTVTIPLHDAYTYLNKIWESMQSSFKTNNVRRLTVSPSLGPTIASSKPSTIREKLIWTMGLPFTPSFGGLLKHIAGALATLNLEFHMFMKLFSEFLIDIARIFYRLESSTSYLLTDMSKHVFRSSSAHDASCFLYDLEPASLIQNLLSYAKDIFETFTFLRLQCNVDSLNGGWKCCHFGSEVQCDVSDYSKKVMCQCDSKGQGNSCQSPLQAFLTSNREAKFWNKTAFGFTGSKLVTGKKFLDCRWLDGFSHQLSQKGRVNEKGSKGKPKAKVPALKTLCQWLIALTHREPECLGDYIAFFQEFRESGEHSSVDSHCLFERPVFSNGALVNGHSTLTSLLSGELKCSNGSDHHVVVDTYPTHVPSRQPPSNTMYHSHSPSIIVIVIVNNGPTDCIIYQY</sequence>
<dbReference type="Proteomes" id="UP001230268">
    <property type="component" value="Unassembled WGS sequence"/>
</dbReference>
<evidence type="ECO:0000313" key="3">
    <source>
        <dbReference type="EMBL" id="KAK1441673.1"/>
    </source>
</evidence>
<comment type="caution">
    <text evidence="3">The sequence shown here is derived from an EMBL/GenBank/DDBJ whole genome shotgun (WGS) entry which is preliminary data.</text>
</comment>
<name>A0AAD8LHX2_BABGI</name>
<dbReference type="EMBL" id="JAVEPI010000005">
    <property type="protein sequence ID" value="KAK1441673.1"/>
    <property type="molecule type" value="Genomic_DNA"/>
</dbReference>
<evidence type="ECO:0000313" key="4">
    <source>
        <dbReference type="Proteomes" id="UP001230268"/>
    </source>
</evidence>
<evidence type="ECO:0000313" key="2">
    <source>
        <dbReference type="EMBL" id="KAK1441670.1"/>
    </source>
</evidence>
<gene>
    <name evidence="2" type="ORF">BgAZ_500020</name>
    <name evidence="3" type="ORF">BgAZ_500050</name>
</gene>
<accession>A0AAD8LHX2</accession>
<feature type="domain" description="SRCR" evidence="1">
    <location>
        <begin position="185"/>
        <end position="232"/>
    </location>
</feature>
<keyword evidence="4" id="KW-1185">Reference proteome</keyword>
<evidence type="ECO:0000259" key="1">
    <source>
        <dbReference type="PROSITE" id="PS50287"/>
    </source>
</evidence>
<dbReference type="InterPro" id="IPR001190">
    <property type="entry name" value="SRCR"/>
</dbReference>
<dbReference type="GO" id="GO:0016020">
    <property type="term" value="C:membrane"/>
    <property type="evidence" value="ECO:0007669"/>
    <property type="project" value="InterPro"/>
</dbReference>
<dbReference type="AlphaFoldDB" id="A0AAD8LHX2"/>
<reference evidence="3" key="1">
    <citation type="submission" date="2023-08" db="EMBL/GenBank/DDBJ databases">
        <title>Draft sequence of the Babesia gibsoni genome.</title>
        <authorList>
            <person name="Yamagishi J.Y."/>
            <person name="Xuan X.X."/>
        </authorList>
    </citation>
    <scope>NUCLEOTIDE SEQUENCE</scope>
    <source>
        <strain evidence="3">Azabu</strain>
    </source>
</reference>
<organism evidence="3 4">
    <name type="scientific">Babesia gibsoni</name>
    <dbReference type="NCBI Taxonomy" id="33632"/>
    <lineage>
        <taxon>Eukaryota</taxon>
        <taxon>Sar</taxon>
        <taxon>Alveolata</taxon>
        <taxon>Apicomplexa</taxon>
        <taxon>Aconoidasida</taxon>
        <taxon>Piroplasmida</taxon>
        <taxon>Babesiidae</taxon>
        <taxon>Babesia</taxon>
    </lineage>
</organism>
<protein>
    <recommendedName>
        <fullName evidence="1">SRCR domain-containing protein</fullName>
    </recommendedName>
</protein>
<dbReference type="PROSITE" id="PS50287">
    <property type="entry name" value="SRCR_2"/>
    <property type="match status" value="1"/>
</dbReference>
<dbReference type="EMBL" id="JAVEPI010000005">
    <property type="protein sequence ID" value="KAK1441670.1"/>
    <property type="molecule type" value="Genomic_DNA"/>
</dbReference>
<proteinExistence type="predicted"/>